<gene>
    <name evidence="4" type="ORF">SAMN05216389_12721</name>
</gene>
<dbReference type="Pfam" id="PF13181">
    <property type="entry name" value="TPR_8"/>
    <property type="match status" value="1"/>
</dbReference>
<keyword evidence="1" id="KW-0677">Repeat</keyword>
<dbReference type="Gene3D" id="1.25.40.10">
    <property type="entry name" value="Tetratricopeptide repeat domain"/>
    <property type="match status" value="2"/>
</dbReference>
<dbReference type="SUPFAM" id="SSF48452">
    <property type="entry name" value="TPR-like"/>
    <property type="match status" value="1"/>
</dbReference>
<dbReference type="Proteomes" id="UP000198618">
    <property type="component" value="Unassembled WGS sequence"/>
</dbReference>
<name>A0A1I0H321_9BACI</name>
<organism evidence="4 5">
    <name type="scientific">Oceanobacillus limi</name>
    <dbReference type="NCBI Taxonomy" id="930131"/>
    <lineage>
        <taxon>Bacteria</taxon>
        <taxon>Bacillati</taxon>
        <taxon>Bacillota</taxon>
        <taxon>Bacilli</taxon>
        <taxon>Bacillales</taxon>
        <taxon>Bacillaceae</taxon>
        <taxon>Oceanobacillus</taxon>
    </lineage>
</organism>
<evidence type="ECO:0000256" key="1">
    <source>
        <dbReference type="ARBA" id="ARBA00022737"/>
    </source>
</evidence>
<dbReference type="SMART" id="SM00028">
    <property type="entry name" value="TPR"/>
    <property type="match status" value="6"/>
</dbReference>
<evidence type="ECO:0000256" key="3">
    <source>
        <dbReference type="PROSITE-ProRule" id="PRU00339"/>
    </source>
</evidence>
<proteinExistence type="predicted"/>
<dbReference type="InterPro" id="IPR006597">
    <property type="entry name" value="Sel1-like"/>
</dbReference>
<dbReference type="Pfam" id="PF00515">
    <property type="entry name" value="TPR_1"/>
    <property type="match status" value="1"/>
</dbReference>
<evidence type="ECO:0000313" key="5">
    <source>
        <dbReference type="Proteomes" id="UP000198618"/>
    </source>
</evidence>
<sequence>MDKNTKAIELMKENKYEEAAAIFNEVIQEQPNDPLGYINFGNLLLHVKDPERAQRFFDKAIELDEKSATAYYGLGNLYFEQAEYKKAQVNFQQAIELGLEEADVYFMMGMTFQHQEHHKLALPYFLRATELKQDDVEMNFQYGLALAQSNLISDAKKVFEDVLSKDEKHSDAHYNLGVIAIYNEQAESALHHFNQALEIQPDHVLAANGKSQLEQLMEEKDT</sequence>
<dbReference type="InterPro" id="IPR050498">
    <property type="entry name" value="Ycf3"/>
</dbReference>
<accession>A0A1I0H321</accession>
<feature type="repeat" description="TPR" evidence="3">
    <location>
        <begin position="102"/>
        <end position="135"/>
    </location>
</feature>
<protein>
    <submittedName>
        <fullName evidence="4">Tetratricopeptide repeat-containing protein</fullName>
    </submittedName>
</protein>
<dbReference type="AlphaFoldDB" id="A0A1I0H321"/>
<dbReference type="EMBL" id="FOHE01000027">
    <property type="protein sequence ID" value="SET77948.1"/>
    <property type="molecule type" value="Genomic_DNA"/>
</dbReference>
<dbReference type="Pfam" id="PF13424">
    <property type="entry name" value="TPR_12"/>
    <property type="match status" value="1"/>
</dbReference>
<dbReference type="InterPro" id="IPR011990">
    <property type="entry name" value="TPR-like_helical_dom_sf"/>
</dbReference>
<dbReference type="PROSITE" id="PS50005">
    <property type="entry name" value="TPR"/>
    <property type="match status" value="4"/>
</dbReference>
<reference evidence="4 5" key="1">
    <citation type="submission" date="2016-10" db="EMBL/GenBank/DDBJ databases">
        <authorList>
            <person name="de Groot N.N."/>
        </authorList>
    </citation>
    <scope>NUCLEOTIDE SEQUENCE [LARGE SCALE GENOMIC DNA]</scope>
    <source>
        <strain evidence="4 5">IBRC-M 10780</strain>
    </source>
</reference>
<feature type="repeat" description="TPR" evidence="3">
    <location>
        <begin position="68"/>
        <end position="101"/>
    </location>
</feature>
<evidence type="ECO:0000256" key="2">
    <source>
        <dbReference type="ARBA" id="ARBA00022803"/>
    </source>
</evidence>
<dbReference type="InterPro" id="IPR019734">
    <property type="entry name" value="TPR_rpt"/>
</dbReference>
<feature type="repeat" description="TPR" evidence="3">
    <location>
        <begin position="170"/>
        <end position="203"/>
    </location>
</feature>
<dbReference type="PANTHER" id="PTHR44858:SF1">
    <property type="entry name" value="UDP-N-ACETYLGLUCOSAMINE--PEPTIDE N-ACETYLGLUCOSAMINYLTRANSFERASE SPINDLY-RELATED"/>
    <property type="match status" value="1"/>
</dbReference>
<feature type="repeat" description="TPR" evidence="3">
    <location>
        <begin position="34"/>
        <end position="67"/>
    </location>
</feature>
<dbReference type="PANTHER" id="PTHR44858">
    <property type="entry name" value="TETRATRICOPEPTIDE REPEAT PROTEIN 6"/>
    <property type="match status" value="1"/>
</dbReference>
<keyword evidence="5" id="KW-1185">Reference proteome</keyword>
<keyword evidence="2 3" id="KW-0802">TPR repeat</keyword>
<evidence type="ECO:0000313" key="4">
    <source>
        <dbReference type="EMBL" id="SET77948.1"/>
    </source>
</evidence>
<dbReference type="STRING" id="930131.SAMN05216389_12721"/>
<dbReference type="OrthoDB" id="9769030at2"/>
<dbReference type="SMART" id="SM00671">
    <property type="entry name" value="SEL1"/>
    <property type="match status" value="3"/>
</dbReference>
<dbReference type="RefSeq" id="WP_090872715.1">
    <property type="nucleotide sequence ID" value="NZ_FOHE01000027.1"/>
</dbReference>
<dbReference type="PROSITE" id="PS50293">
    <property type="entry name" value="TPR_REGION"/>
    <property type="match status" value="2"/>
</dbReference>